<organism evidence="3 4">
    <name type="scientific">Seohaeicola saemankumensis</name>
    <dbReference type="NCBI Taxonomy" id="481181"/>
    <lineage>
        <taxon>Bacteria</taxon>
        <taxon>Pseudomonadati</taxon>
        <taxon>Pseudomonadota</taxon>
        <taxon>Alphaproteobacteria</taxon>
        <taxon>Rhodobacterales</taxon>
        <taxon>Roseobacteraceae</taxon>
        <taxon>Seohaeicola</taxon>
    </lineage>
</organism>
<keyword evidence="4" id="KW-1185">Reference proteome</keyword>
<evidence type="ECO:0000256" key="1">
    <source>
        <dbReference type="SAM" id="Coils"/>
    </source>
</evidence>
<dbReference type="InterPro" id="IPR036388">
    <property type="entry name" value="WH-like_DNA-bd_sf"/>
</dbReference>
<feature type="coiled-coil region" evidence="1">
    <location>
        <begin position="86"/>
        <end position="113"/>
    </location>
</feature>
<keyword evidence="1" id="KW-0175">Coiled coil</keyword>
<dbReference type="InterPro" id="IPR036390">
    <property type="entry name" value="WH_DNA-bd_sf"/>
</dbReference>
<reference evidence="4" key="1">
    <citation type="journal article" date="2019" name="Int. J. Syst. Evol. Microbiol.">
        <title>The Global Catalogue of Microorganisms (GCM) 10K type strain sequencing project: providing services to taxonomists for standard genome sequencing and annotation.</title>
        <authorList>
            <consortium name="The Broad Institute Genomics Platform"/>
            <consortium name="The Broad Institute Genome Sequencing Center for Infectious Disease"/>
            <person name="Wu L."/>
            <person name="Ma J."/>
        </authorList>
    </citation>
    <scope>NUCLEOTIDE SEQUENCE [LARGE SCALE GENOMIC DNA]</scope>
    <source>
        <strain evidence="4">CCUG 55328</strain>
    </source>
</reference>
<evidence type="ECO:0000313" key="3">
    <source>
        <dbReference type="EMBL" id="MFD1195248.1"/>
    </source>
</evidence>
<dbReference type="Proteomes" id="UP001597151">
    <property type="component" value="Unassembled WGS sequence"/>
</dbReference>
<protein>
    <submittedName>
        <fullName evidence="3">MarR family EPS-associated transcriptional regulator</fullName>
    </submittedName>
</protein>
<dbReference type="NCBIfam" id="TIGR04176">
    <property type="entry name" value="MarR_EPS"/>
    <property type="match status" value="1"/>
</dbReference>
<dbReference type="RefSeq" id="WP_380791739.1">
    <property type="nucleotide sequence ID" value="NZ_JBHTKR010000004.1"/>
</dbReference>
<proteinExistence type="predicted"/>
<comment type="caution">
    <text evidence="3">The sequence shown here is derived from an EMBL/GenBank/DDBJ whole genome shotgun (WGS) entry which is preliminary data.</text>
</comment>
<name>A0ABW3TE17_9RHOB</name>
<dbReference type="SMART" id="SM00347">
    <property type="entry name" value="HTH_MARR"/>
    <property type="match status" value="1"/>
</dbReference>
<evidence type="ECO:0000313" key="4">
    <source>
        <dbReference type="Proteomes" id="UP001597151"/>
    </source>
</evidence>
<gene>
    <name evidence="3" type="ORF">ACFQ3C_11250</name>
</gene>
<sequence length="118" mass="13459">MTKVVEDDIHFRILRILEQHPEISQRELAGEVGIALGKVNYVLNALTDKGLVKIRNFRNSQNKLRYAYVLTPAGLSKRAELTSVFLRRKMAEYDALKAEIEDLKRETSKAKSTAGRRS</sequence>
<accession>A0ABW3TE17</accession>
<dbReference type="InterPro" id="IPR026433">
    <property type="entry name" value="MarR_EPS"/>
</dbReference>
<dbReference type="Gene3D" id="1.10.10.10">
    <property type="entry name" value="Winged helix-like DNA-binding domain superfamily/Winged helix DNA-binding domain"/>
    <property type="match status" value="1"/>
</dbReference>
<feature type="domain" description="HTH marR-type" evidence="2">
    <location>
        <begin position="2"/>
        <end position="105"/>
    </location>
</feature>
<dbReference type="SUPFAM" id="SSF46785">
    <property type="entry name" value="Winged helix' DNA-binding domain"/>
    <property type="match status" value="1"/>
</dbReference>
<dbReference type="Pfam" id="PF13412">
    <property type="entry name" value="HTH_24"/>
    <property type="match status" value="1"/>
</dbReference>
<dbReference type="InterPro" id="IPR000835">
    <property type="entry name" value="HTH_MarR-typ"/>
</dbReference>
<evidence type="ECO:0000259" key="2">
    <source>
        <dbReference type="SMART" id="SM00347"/>
    </source>
</evidence>
<dbReference type="EMBL" id="JBHTKR010000004">
    <property type="protein sequence ID" value="MFD1195248.1"/>
    <property type="molecule type" value="Genomic_DNA"/>
</dbReference>